<organism evidence="13 14">
    <name type="scientific">Halomonas cibimaris</name>
    <dbReference type="NCBI Taxonomy" id="657012"/>
    <lineage>
        <taxon>Bacteria</taxon>
        <taxon>Pseudomonadati</taxon>
        <taxon>Pseudomonadota</taxon>
        <taxon>Gammaproteobacteria</taxon>
        <taxon>Oceanospirillales</taxon>
        <taxon>Halomonadaceae</taxon>
        <taxon>Halomonas</taxon>
    </lineage>
</organism>
<dbReference type="PANTHER" id="PTHR45436:SF5">
    <property type="entry name" value="SENSOR HISTIDINE KINASE TRCS"/>
    <property type="match status" value="1"/>
</dbReference>
<feature type="domain" description="Histidine kinase" evidence="11">
    <location>
        <begin position="234"/>
        <end position="443"/>
    </location>
</feature>
<feature type="transmembrane region" description="Helical" evidence="10">
    <location>
        <begin position="152"/>
        <end position="173"/>
    </location>
</feature>
<reference evidence="14" key="1">
    <citation type="journal article" date="2019" name="Int. J. Syst. Evol. Microbiol.">
        <title>The Global Catalogue of Microorganisms (GCM) 10K type strain sequencing project: providing services to taxonomists for standard genome sequencing and annotation.</title>
        <authorList>
            <consortium name="The Broad Institute Genomics Platform"/>
            <consortium name="The Broad Institute Genome Sequencing Center for Infectious Disease"/>
            <person name="Wu L."/>
            <person name="Ma J."/>
        </authorList>
    </citation>
    <scope>NUCLEOTIDE SEQUENCE [LARGE SCALE GENOMIC DNA]</scope>
    <source>
        <strain evidence="14">JCM 16914</strain>
    </source>
</reference>
<dbReference type="SUPFAM" id="SSF47384">
    <property type="entry name" value="Homodimeric domain of signal transducing histidine kinase"/>
    <property type="match status" value="1"/>
</dbReference>
<dbReference type="PANTHER" id="PTHR45436">
    <property type="entry name" value="SENSOR HISTIDINE KINASE YKOH"/>
    <property type="match status" value="1"/>
</dbReference>
<evidence type="ECO:0000256" key="7">
    <source>
        <dbReference type="ARBA" id="ARBA00022777"/>
    </source>
</evidence>
<dbReference type="Gene3D" id="1.10.287.130">
    <property type="match status" value="1"/>
</dbReference>
<keyword evidence="7" id="KW-0418">Kinase</keyword>
<evidence type="ECO:0000259" key="11">
    <source>
        <dbReference type="PROSITE" id="PS50109"/>
    </source>
</evidence>
<keyword evidence="14" id="KW-1185">Reference proteome</keyword>
<evidence type="ECO:0000256" key="4">
    <source>
        <dbReference type="ARBA" id="ARBA00022553"/>
    </source>
</evidence>
<dbReference type="InterPro" id="IPR036097">
    <property type="entry name" value="HisK_dim/P_sf"/>
</dbReference>
<dbReference type="InterPro" id="IPR013727">
    <property type="entry name" value="2CSK_N"/>
</dbReference>
<evidence type="ECO:0000256" key="9">
    <source>
        <dbReference type="ARBA" id="ARBA00023012"/>
    </source>
</evidence>
<dbReference type="SMART" id="SM00387">
    <property type="entry name" value="HATPase_c"/>
    <property type="match status" value="1"/>
</dbReference>
<dbReference type="Gene3D" id="1.20.5.1040">
    <property type="entry name" value="Sensor protein qsec"/>
    <property type="match status" value="1"/>
</dbReference>
<dbReference type="EC" id="2.7.13.3" evidence="3"/>
<dbReference type="PROSITE" id="PS50885">
    <property type="entry name" value="HAMP"/>
    <property type="match status" value="1"/>
</dbReference>
<evidence type="ECO:0000259" key="12">
    <source>
        <dbReference type="PROSITE" id="PS50885"/>
    </source>
</evidence>
<dbReference type="CDD" id="cd00082">
    <property type="entry name" value="HisKA"/>
    <property type="match status" value="1"/>
</dbReference>
<comment type="subcellular location">
    <subcellularLocation>
        <location evidence="2">Membrane</location>
    </subcellularLocation>
</comment>
<comment type="caution">
    <text evidence="13">The sequence shown here is derived from an EMBL/GenBank/DDBJ whole genome shotgun (WGS) entry which is preliminary data.</text>
</comment>
<feature type="domain" description="HAMP" evidence="12">
    <location>
        <begin position="174"/>
        <end position="226"/>
    </location>
</feature>
<keyword evidence="13" id="KW-0547">Nucleotide-binding</keyword>
<protein>
    <recommendedName>
        <fullName evidence="3">histidine kinase</fullName>
        <ecNumber evidence="3">2.7.13.3</ecNumber>
    </recommendedName>
</protein>
<accession>A0ABP7LED8</accession>
<gene>
    <name evidence="13" type="ORF">GCM10022228_07320</name>
</gene>
<evidence type="ECO:0000313" key="14">
    <source>
        <dbReference type="Proteomes" id="UP001500133"/>
    </source>
</evidence>
<dbReference type="InterPro" id="IPR036890">
    <property type="entry name" value="HATPase_C_sf"/>
</dbReference>
<evidence type="ECO:0000256" key="6">
    <source>
        <dbReference type="ARBA" id="ARBA00022692"/>
    </source>
</evidence>
<keyword evidence="8 10" id="KW-1133">Transmembrane helix</keyword>
<dbReference type="PROSITE" id="PS50109">
    <property type="entry name" value="HIS_KIN"/>
    <property type="match status" value="1"/>
</dbReference>
<dbReference type="Gene3D" id="3.30.565.10">
    <property type="entry name" value="Histidine kinase-like ATPase, C-terminal domain"/>
    <property type="match status" value="1"/>
</dbReference>
<comment type="catalytic activity">
    <reaction evidence="1">
        <text>ATP + protein L-histidine = ADP + protein N-phospho-L-histidine.</text>
        <dbReference type="EC" id="2.7.13.3"/>
    </reaction>
</comment>
<dbReference type="RefSeq" id="WP_344702440.1">
    <property type="nucleotide sequence ID" value="NZ_BAAAZT010000028.1"/>
</dbReference>
<keyword evidence="5" id="KW-0808">Transferase</keyword>
<name>A0ABP7LED8_9GAMM</name>
<proteinExistence type="predicted"/>
<dbReference type="Pfam" id="PF08521">
    <property type="entry name" value="2CSK_N"/>
    <property type="match status" value="1"/>
</dbReference>
<evidence type="ECO:0000256" key="2">
    <source>
        <dbReference type="ARBA" id="ARBA00004370"/>
    </source>
</evidence>
<dbReference type="Pfam" id="PF00512">
    <property type="entry name" value="HisKA"/>
    <property type="match status" value="1"/>
</dbReference>
<dbReference type="InterPro" id="IPR003661">
    <property type="entry name" value="HisK_dim/P_dom"/>
</dbReference>
<dbReference type="InterPro" id="IPR005467">
    <property type="entry name" value="His_kinase_dom"/>
</dbReference>
<dbReference type="InterPro" id="IPR003660">
    <property type="entry name" value="HAMP_dom"/>
</dbReference>
<dbReference type="EMBL" id="BAAAZT010000028">
    <property type="protein sequence ID" value="GAA3899349.1"/>
    <property type="molecule type" value="Genomic_DNA"/>
</dbReference>
<evidence type="ECO:0000256" key="3">
    <source>
        <dbReference type="ARBA" id="ARBA00012438"/>
    </source>
</evidence>
<dbReference type="SMART" id="SM00388">
    <property type="entry name" value="HisKA"/>
    <property type="match status" value="1"/>
</dbReference>
<evidence type="ECO:0000256" key="10">
    <source>
        <dbReference type="SAM" id="Phobius"/>
    </source>
</evidence>
<keyword evidence="13" id="KW-0067">ATP-binding</keyword>
<dbReference type="Pfam" id="PF02518">
    <property type="entry name" value="HATPase_c"/>
    <property type="match status" value="1"/>
</dbReference>
<keyword evidence="9" id="KW-0902">Two-component regulatory system</keyword>
<keyword evidence="4" id="KW-0597">Phosphoprotein</keyword>
<sequence>MKRAPSLQRRLSLGLTLGVSLLWLAATAATTLIVGHALDKTLDSALKETAQRMLSLAVVEIINRDEADLLQQVASFSAHEEYITYLVRGVDGKPLLVSHDIDLSVFPDTPQTGLRSTATHRVYGISAVSDTFFIEVAEPLSSRRQAKWQTTGLLLLPLAGLIPLILIGTWWLVRHTLQGVRAYRDTLESRGAGDLSRVAGQDLPAELLPVASAVDHLLERLRCTLEAERSFTANSAHELRTPLASSLAQLQRLRREVPDGPVQQRAKHIEASLQDLSRLSQKLMQLARAESGSFLTQTPQDVVPLIAHLVDDFQRTSASPIVLSLPDNGPVTASIEPDALAIVLRNLMENAVKHGHPGSPVNVSLTDAGTLRVVNTGPVVPNARLSRLTERFQRGETRTRGSGLGLAIAQAIADGAGARLTLISPASGRSDGFEARLQLIVVTAPPLSLS</sequence>
<dbReference type="GO" id="GO:0005524">
    <property type="term" value="F:ATP binding"/>
    <property type="evidence" value="ECO:0007669"/>
    <property type="project" value="UniProtKB-KW"/>
</dbReference>
<dbReference type="Proteomes" id="UP001500133">
    <property type="component" value="Unassembled WGS sequence"/>
</dbReference>
<evidence type="ECO:0000256" key="1">
    <source>
        <dbReference type="ARBA" id="ARBA00000085"/>
    </source>
</evidence>
<dbReference type="InterPro" id="IPR050428">
    <property type="entry name" value="TCS_sensor_his_kinase"/>
</dbReference>
<keyword evidence="10" id="KW-0472">Membrane</keyword>
<evidence type="ECO:0000256" key="5">
    <source>
        <dbReference type="ARBA" id="ARBA00022679"/>
    </source>
</evidence>
<dbReference type="SUPFAM" id="SSF55874">
    <property type="entry name" value="ATPase domain of HSP90 chaperone/DNA topoisomerase II/histidine kinase"/>
    <property type="match status" value="1"/>
</dbReference>
<dbReference type="InterPro" id="IPR003594">
    <property type="entry name" value="HATPase_dom"/>
</dbReference>
<keyword evidence="6 10" id="KW-0812">Transmembrane</keyword>
<evidence type="ECO:0000256" key="8">
    <source>
        <dbReference type="ARBA" id="ARBA00022989"/>
    </source>
</evidence>
<evidence type="ECO:0000313" key="13">
    <source>
        <dbReference type="EMBL" id="GAA3899349.1"/>
    </source>
</evidence>